<keyword evidence="4" id="KW-1185">Reference proteome</keyword>
<dbReference type="STRING" id="1777140.AWB79_04237"/>
<dbReference type="InterPro" id="IPR006076">
    <property type="entry name" value="FAD-dep_OxRdtase"/>
</dbReference>
<dbReference type="InterPro" id="IPR036188">
    <property type="entry name" value="FAD/NAD-bd_sf"/>
</dbReference>
<dbReference type="GO" id="GO:0005737">
    <property type="term" value="C:cytoplasm"/>
    <property type="evidence" value="ECO:0007669"/>
    <property type="project" value="TreeGrafter"/>
</dbReference>
<keyword evidence="1" id="KW-0560">Oxidoreductase</keyword>
<dbReference type="Gene3D" id="3.50.50.60">
    <property type="entry name" value="FAD/NAD(P)-binding domain"/>
    <property type="match status" value="2"/>
</dbReference>
<sequence>MPSSSEPIDVAVVGAGVIGLALAHHLRKHGRRVTIIDRAEPASQCSMGNAGALSFHSVAPLAMPGVLKSTLAMIRDPDGPLYLPPGYLPQAADWLWRFVRAAREARVREIAASLAAFFRSAETDQRQLAAEVGYATKLRTNGQLHLYPSEAQYAKDALGWAIKQGHGMRLRRLSRAEIEEMEPDVSKAYAFGLFLENDHSVTNPHGYALAIARTVAQAGVSIVRADVRAIRPSGDGWRIETGDAPLFARDVAIAAGAWSAQLLAPLGVRVPLETQRGYHVHVPESGTRLSRTVVLADRKVFITPMDTGLRIAGTVEFGGLVREPNQRRAALLARHAKKGLPALDLLGGSTTWMGHRPCMPDSMPVLGAVPRHPGLWLAFGHGHLGLTSSATTGRLLAEAICLGQSPSVLAPFSMTRFG</sequence>
<reference evidence="3" key="1">
    <citation type="submission" date="2016-01" db="EMBL/GenBank/DDBJ databases">
        <authorList>
            <person name="Peeters C."/>
        </authorList>
    </citation>
    <scope>NUCLEOTIDE SEQUENCE</scope>
    <source>
        <strain evidence="3">LMG 29322</strain>
    </source>
</reference>
<dbReference type="AlphaFoldDB" id="A0A158BTM3"/>
<accession>A0A158BTM3</accession>
<feature type="domain" description="FAD dependent oxidoreductase" evidence="2">
    <location>
        <begin position="9"/>
        <end position="398"/>
    </location>
</feature>
<dbReference type="PANTHER" id="PTHR13847">
    <property type="entry name" value="SARCOSINE DEHYDROGENASE-RELATED"/>
    <property type="match status" value="1"/>
</dbReference>
<evidence type="ECO:0000313" key="4">
    <source>
        <dbReference type="Proteomes" id="UP000054851"/>
    </source>
</evidence>
<organism evidence="3 4">
    <name type="scientific">Caballeronia hypogeia</name>
    <dbReference type="NCBI Taxonomy" id="1777140"/>
    <lineage>
        <taxon>Bacteria</taxon>
        <taxon>Pseudomonadati</taxon>
        <taxon>Pseudomonadota</taxon>
        <taxon>Betaproteobacteria</taxon>
        <taxon>Burkholderiales</taxon>
        <taxon>Burkholderiaceae</taxon>
        <taxon>Caballeronia</taxon>
    </lineage>
</organism>
<dbReference type="Proteomes" id="UP000054851">
    <property type="component" value="Unassembled WGS sequence"/>
</dbReference>
<dbReference type="OrthoDB" id="18526at2"/>
<evidence type="ECO:0000313" key="3">
    <source>
        <dbReference type="EMBL" id="SAK73459.1"/>
    </source>
</evidence>
<dbReference type="SUPFAM" id="SSF51905">
    <property type="entry name" value="FAD/NAD(P)-binding domain"/>
    <property type="match status" value="1"/>
</dbReference>
<dbReference type="GO" id="GO:0016491">
    <property type="term" value="F:oxidoreductase activity"/>
    <property type="evidence" value="ECO:0007669"/>
    <property type="project" value="UniProtKB-KW"/>
</dbReference>
<evidence type="ECO:0000256" key="1">
    <source>
        <dbReference type="ARBA" id="ARBA00023002"/>
    </source>
</evidence>
<dbReference type="Pfam" id="PF01266">
    <property type="entry name" value="DAO"/>
    <property type="match status" value="1"/>
</dbReference>
<proteinExistence type="predicted"/>
<comment type="caution">
    <text evidence="3">The sequence shown here is derived from an EMBL/GenBank/DDBJ whole genome shotgun (WGS) entry which is preliminary data.</text>
</comment>
<dbReference type="RefSeq" id="WP_061169379.1">
    <property type="nucleotide sequence ID" value="NZ_FCOA02000014.1"/>
</dbReference>
<dbReference type="PANTHER" id="PTHR13847:SF289">
    <property type="entry name" value="GLYCINE OXIDASE"/>
    <property type="match status" value="1"/>
</dbReference>
<dbReference type="SUPFAM" id="SSF54373">
    <property type="entry name" value="FAD-linked reductases, C-terminal domain"/>
    <property type="match status" value="1"/>
</dbReference>
<dbReference type="Gene3D" id="3.30.9.10">
    <property type="entry name" value="D-Amino Acid Oxidase, subunit A, domain 2"/>
    <property type="match status" value="1"/>
</dbReference>
<protein>
    <submittedName>
        <fullName evidence="3">D-amino-acid dehydrogenase</fullName>
    </submittedName>
</protein>
<name>A0A158BTM3_9BURK</name>
<evidence type="ECO:0000259" key="2">
    <source>
        <dbReference type="Pfam" id="PF01266"/>
    </source>
</evidence>
<gene>
    <name evidence="3" type="ORF">AWB79_04237</name>
</gene>
<dbReference type="EMBL" id="FCOA02000014">
    <property type="protein sequence ID" value="SAK73459.1"/>
    <property type="molecule type" value="Genomic_DNA"/>
</dbReference>